<dbReference type="InterPro" id="IPR007372">
    <property type="entry name" value="Lipid/polyisoprenoid-bd_YceI"/>
</dbReference>
<dbReference type="AlphaFoldDB" id="A0A9D7XQD5"/>
<dbReference type="EMBL" id="JADKGY010000008">
    <property type="protein sequence ID" value="MBK9982931.1"/>
    <property type="molecule type" value="Genomic_DNA"/>
</dbReference>
<reference evidence="2 3" key="1">
    <citation type="submission" date="2020-10" db="EMBL/GenBank/DDBJ databases">
        <title>Connecting structure to function with the recovery of over 1000 high-quality activated sludge metagenome-assembled genomes encoding full-length rRNA genes using long-read sequencing.</title>
        <authorList>
            <person name="Singleton C.M."/>
            <person name="Petriglieri F."/>
            <person name="Kristensen J.M."/>
            <person name="Kirkegaard R.H."/>
            <person name="Michaelsen T.Y."/>
            <person name="Andersen M.H."/>
            <person name="Karst S.M."/>
            <person name="Dueholm M.S."/>
            <person name="Nielsen P.H."/>
            <person name="Albertsen M."/>
        </authorList>
    </citation>
    <scope>NUCLEOTIDE SEQUENCE [LARGE SCALE GENOMIC DNA]</scope>
    <source>
        <strain evidence="2">Ribe_18-Q3-R11-54_MAXAC.273</strain>
    </source>
</reference>
<dbReference type="Proteomes" id="UP000808337">
    <property type="component" value="Unassembled WGS sequence"/>
</dbReference>
<feature type="domain" description="Lipid/polyisoprenoid-binding YceI-like" evidence="1">
    <location>
        <begin position="20"/>
        <end position="178"/>
    </location>
</feature>
<evidence type="ECO:0000259" key="1">
    <source>
        <dbReference type="SMART" id="SM00867"/>
    </source>
</evidence>
<name>A0A9D7XQD5_9BACT</name>
<comment type="caution">
    <text evidence="2">The sequence shown here is derived from an EMBL/GenBank/DDBJ whole genome shotgun (WGS) entry which is preliminary data.</text>
</comment>
<dbReference type="Pfam" id="PF04264">
    <property type="entry name" value="YceI"/>
    <property type="match status" value="1"/>
</dbReference>
<dbReference type="PANTHER" id="PTHR34406">
    <property type="entry name" value="PROTEIN YCEI"/>
    <property type="match status" value="1"/>
</dbReference>
<sequence length="183" mass="20072">MKNIFFIVMLLSTQLAFGQKYFSKTGKISFKSDASMEKIEAQNSSASTALDINSGNLEWAVLIQGFKFDKALMQEHFNENYMESGTYPKAKFKGKIDNISTVNFLKDGVYNVTATGQLEMHGITKPVTTKGVITVKGGAISAKSNFSVLLADYGITIPKLVADNISKTVDITVDVSYQLMPTE</sequence>
<dbReference type="SUPFAM" id="SSF101874">
    <property type="entry name" value="YceI-like"/>
    <property type="match status" value="1"/>
</dbReference>
<gene>
    <name evidence="2" type="ORF">IPP15_11010</name>
</gene>
<evidence type="ECO:0000313" key="3">
    <source>
        <dbReference type="Proteomes" id="UP000808337"/>
    </source>
</evidence>
<dbReference type="SMART" id="SM00867">
    <property type="entry name" value="YceI"/>
    <property type="match status" value="1"/>
</dbReference>
<organism evidence="2 3">
    <name type="scientific">Candidatus Opimibacter skivensis</name>
    <dbReference type="NCBI Taxonomy" id="2982028"/>
    <lineage>
        <taxon>Bacteria</taxon>
        <taxon>Pseudomonadati</taxon>
        <taxon>Bacteroidota</taxon>
        <taxon>Saprospiria</taxon>
        <taxon>Saprospirales</taxon>
        <taxon>Saprospiraceae</taxon>
        <taxon>Candidatus Opimibacter</taxon>
    </lineage>
</organism>
<dbReference type="Gene3D" id="2.40.128.110">
    <property type="entry name" value="Lipid/polyisoprenoid-binding, YceI-like"/>
    <property type="match status" value="1"/>
</dbReference>
<dbReference type="PANTHER" id="PTHR34406:SF1">
    <property type="entry name" value="PROTEIN YCEI"/>
    <property type="match status" value="1"/>
</dbReference>
<protein>
    <submittedName>
        <fullName evidence="2">YceI family protein</fullName>
    </submittedName>
</protein>
<accession>A0A9D7XQD5</accession>
<evidence type="ECO:0000313" key="2">
    <source>
        <dbReference type="EMBL" id="MBK9982931.1"/>
    </source>
</evidence>
<dbReference type="InterPro" id="IPR036761">
    <property type="entry name" value="TTHA0802/YceI-like_sf"/>
</dbReference>
<proteinExistence type="predicted"/>